<dbReference type="Pfam" id="PF00643">
    <property type="entry name" value="zf-B_box"/>
    <property type="match status" value="1"/>
</dbReference>
<accession>A0A8W8L2V0</accession>
<evidence type="ECO:0000313" key="7">
    <source>
        <dbReference type="EnsemblMetazoa" id="G25659.1:cds"/>
    </source>
</evidence>
<dbReference type="OrthoDB" id="1616686at2759"/>
<dbReference type="Proteomes" id="UP000005408">
    <property type="component" value="Unassembled WGS sequence"/>
</dbReference>
<evidence type="ECO:0000256" key="3">
    <source>
        <dbReference type="ARBA" id="ARBA00022833"/>
    </source>
</evidence>
<dbReference type="Gene3D" id="3.30.160.60">
    <property type="entry name" value="Classic Zinc Finger"/>
    <property type="match status" value="1"/>
</dbReference>
<dbReference type="SUPFAM" id="SSF57850">
    <property type="entry name" value="RING/U-box"/>
    <property type="match status" value="1"/>
</dbReference>
<keyword evidence="2 4" id="KW-0863">Zinc-finger</keyword>
<dbReference type="EnsemblMetazoa" id="G25659.3">
    <property type="protein sequence ID" value="G25659.3:cds"/>
    <property type="gene ID" value="G25659"/>
</dbReference>
<evidence type="ECO:0000256" key="4">
    <source>
        <dbReference type="PROSITE-ProRule" id="PRU00024"/>
    </source>
</evidence>
<dbReference type="InterPro" id="IPR011042">
    <property type="entry name" value="6-blade_b-propeller_TolB-like"/>
</dbReference>
<dbReference type="CDD" id="cd19757">
    <property type="entry name" value="Bbox1"/>
    <property type="match status" value="1"/>
</dbReference>
<dbReference type="SUPFAM" id="SSF57845">
    <property type="entry name" value="B-box zinc-binding domain"/>
    <property type="match status" value="1"/>
</dbReference>
<keyword evidence="3" id="KW-0862">Zinc</keyword>
<dbReference type="PANTHER" id="PTHR25462:SF301">
    <property type="entry name" value="E3 UBIQUITIN-PROTEIN LIGASE TRIM56-LIKE"/>
    <property type="match status" value="1"/>
</dbReference>
<dbReference type="InterPro" id="IPR047153">
    <property type="entry name" value="TRIM45/56/19-like"/>
</dbReference>
<evidence type="ECO:0000259" key="6">
    <source>
        <dbReference type="PROSITE" id="PS50119"/>
    </source>
</evidence>
<dbReference type="Gene3D" id="2.120.10.30">
    <property type="entry name" value="TolB, C-terminal domain"/>
    <property type="match status" value="1"/>
</dbReference>
<dbReference type="OMA" id="VCAVDSY"/>
<dbReference type="EnsemblMetazoa" id="G25659.2">
    <property type="protein sequence ID" value="G25659.2:cds"/>
    <property type="gene ID" value="G25659"/>
</dbReference>
<keyword evidence="8" id="KW-1185">Reference proteome</keyword>
<evidence type="ECO:0000259" key="5">
    <source>
        <dbReference type="PROSITE" id="PS50089"/>
    </source>
</evidence>
<dbReference type="PROSITE" id="PS50089">
    <property type="entry name" value="ZF_RING_2"/>
    <property type="match status" value="1"/>
</dbReference>
<dbReference type="InterPro" id="IPR013083">
    <property type="entry name" value="Znf_RING/FYVE/PHD"/>
</dbReference>
<organism evidence="7 8">
    <name type="scientific">Magallana gigas</name>
    <name type="common">Pacific oyster</name>
    <name type="synonym">Crassostrea gigas</name>
    <dbReference type="NCBI Taxonomy" id="29159"/>
    <lineage>
        <taxon>Eukaryota</taxon>
        <taxon>Metazoa</taxon>
        <taxon>Spiralia</taxon>
        <taxon>Lophotrochozoa</taxon>
        <taxon>Mollusca</taxon>
        <taxon>Bivalvia</taxon>
        <taxon>Autobranchia</taxon>
        <taxon>Pteriomorphia</taxon>
        <taxon>Ostreida</taxon>
        <taxon>Ostreoidea</taxon>
        <taxon>Ostreidae</taxon>
        <taxon>Magallana</taxon>
    </lineage>
</organism>
<feature type="domain" description="RING-type" evidence="5">
    <location>
        <begin position="14"/>
        <end position="57"/>
    </location>
</feature>
<dbReference type="InterPro" id="IPR001841">
    <property type="entry name" value="Znf_RING"/>
</dbReference>
<protein>
    <recommendedName>
        <fullName evidence="9">Tripartite motif-containing protein 45</fullName>
    </recommendedName>
</protein>
<name>A0A8W8L2V0_MAGGI</name>
<dbReference type="Gene3D" id="4.10.830.40">
    <property type="match status" value="1"/>
</dbReference>
<keyword evidence="1" id="KW-0479">Metal-binding</keyword>
<feature type="domain" description="B box-type" evidence="6">
    <location>
        <begin position="86"/>
        <end position="134"/>
    </location>
</feature>
<evidence type="ECO:0008006" key="9">
    <source>
        <dbReference type="Google" id="ProtNLM"/>
    </source>
</evidence>
<dbReference type="EnsemblMetazoa" id="G25659.1">
    <property type="protein sequence ID" value="G25659.1:cds"/>
    <property type="gene ID" value="G25659"/>
</dbReference>
<proteinExistence type="predicted"/>
<evidence type="ECO:0000256" key="1">
    <source>
        <dbReference type="ARBA" id="ARBA00022723"/>
    </source>
</evidence>
<dbReference type="SUPFAM" id="SSF63829">
    <property type="entry name" value="Calcium-dependent phosphotriesterase"/>
    <property type="match status" value="1"/>
</dbReference>
<dbReference type="PROSITE" id="PS00518">
    <property type="entry name" value="ZF_RING_1"/>
    <property type="match status" value="1"/>
</dbReference>
<dbReference type="Gene3D" id="3.30.40.10">
    <property type="entry name" value="Zinc/RING finger domain, C3HC4 (zinc finger)"/>
    <property type="match status" value="1"/>
</dbReference>
<dbReference type="InterPro" id="IPR017907">
    <property type="entry name" value="Znf_RING_CS"/>
</dbReference>
<dbReference type="PANTHER" id="PTHR25462">
    <property type="entry name" value="BONUS, ISOFORM C-RELATED"/>
    <property type="match status" value="1"/>
</dbReference>
<dbReference type="SMART" id="SM00336">
    <property type="entry name" value="BBOX"/>
    <property type="match status" value="2"/>
</dbReference>
<feature type="domain" description="B box-type" evidence="6">
    <location>
        <begin position="146"/>
        <end position="188"/>
    </location>
</feature>
<dbReference type="InterPro" id="IPR000315">
    <property type="entry name" value="Znf_B-box"/>
</dbReference>
<dbReference type="PROSITE" id="PS50119">
    <property type="entry name" value="ZF_BBOX"/>
    <property type="match status" value="2"/>
</dbReference>
<evidence type="ECO:0000256" key="2">
    <source>
        <dbReference type="ARBA" id="ARBA00022771"/>
    </source>
</evidence>
<reference evidence="7" key="1">
    <citation type="submission" date="2022-08" db="UniProtKB">
        <authorList>
            <consortium name="EnsemblMetazoa"/>
        </authorList>
    </citation>
    <scope>IDENTIFICATION</scope>
    <source>
        <strain evidence="7">05x7-T-G4-1.051#20</strain>
    </source>
</reference>
<sequence>MADPPDSNSDPLMCGLCHKRYNDPRILDCFHTYCCECLERHVHSTHSKVSFPCPMCHMDIHIPKAGVKGLHQNFYVRAIQASAVFSTNSKCDSCKESEKQAHSRCLECNSNMCKPCISRHSKANETRDHHVVELSAPDSKSVTKLTHRHFCEKHNEETIYYCILCETPICKDCVTKVSEHKGHRYKNIVEGAKEKRNKVKPMIQSMHEYLPCLQDYLHELNSTKKLLGDYAEQTVQEIKTRYKYIQEELQKICNALVEGVEGKAKNEFNRIDTHTKTIENTLRSVSTITKSAEEAINLGSDSEVVLMCQKLQNRFKHADKEIPQVGLTPAVSSNFHVGESHGSNLEEMFGSCDTTDIKLPMLPIPWGLRIALNFDVQLMYSFKVANHIDTIHAIAPLSEREAWICNGWGTQEMHLYSREGEKLRTVKLDIQIDDIITKPNGDILVSSYDDKKIIKLDGDLKQTDFVKLDLYPGGMTYTKRNELLVCAVDSYVTTRNSNSRRMIIRINEAGKIIDMLEDDGFSAIFTAPYRLHENMLGDIVVSDREEAEVHTTTITLDGFVKNKYVGQRDYRMKKPFNPFGIVSDKHGHVLVADWSNHAIHLLDLSGQFIGFLITENYGIRGPNALALDKEGHLWVGDTKSTVWVFKYARRVEHNN</sequence>
<evidence type="ECO:0000313" key="8">
    <source>
        <dbReference type="Proteomes" id="UP000005408"/>
    </source>
</evidence>
<dbReference type="GO" id="GO:0008270">
    <property type="term" value="F:zinc ion binding"/>
    <property type="evidence" value="ECO:0007669"/>
    <property type="project" value="UniProtKB-KW"/>
</dbReference>
<dbReference type="SMART" id="SM00184">
    <property type="entry name" value="RING"/>
    <property type="match status" value="2"/>
</dbReference>
<dbReference type="AlphaFoldDB" id="A0A8W8L2V0"/>